<gene>
    <name evidence="2" type="ORF">ACFQ1S_09765</name>
</gene>
<dbReference type="SMART" id="SM00028">
    <property type="entry name" value="TPR"/>
    <property type="match status" value="5"/>
</dbReference>
<dbReference type="PANTHER" id="PTHR10098">
    <property type="entry name" value="RAPSYN-RELATED"/>
    <property type="match status" value="1"/>
</dbReference>
<keyword evidence="1" id="KW-0802">TPR repeat</keyword>
<evidence type="ECO:0000313" key="3">
    <source>
        <dbReference type="Proteomes" id="UP001597045"/>
    </source>
</evidence>
<comment type="caution">
    <text evidence="2">The sequence shown here is derived from an EMBL/GenBank/DDBJ whole genome shotgun (WGS) entry which is preliminary data.</text>
</comment>
<reference evidence="3" key="1">
    <citation type="journal article" date="2019" name="Int. J. Syst. Evol. Microbiol.">
        <title>The Global Catalogue of Microorganisms (GCM) 10K type strain sequencing project: providing services to taxonomists for standard genome sequencing and annotation.</title>
        <authorList>
            <consortium name="The Broad Institute Genomics Platform"/>
            <consortium name="The Broad Institute Genome Sequencing Center for Infectious Disease"/>
            <person name="Wu L."/>
            <person name="Ma J."/>
        </authorList>
    </citation>
    <scope>NUCLEOTIDE SEQUENCE [LARGE SCALE GENOMIC DNA]</scope>
    <source>
        <strain evidence="3">JCM 31486</strain>
    </source>
</reference>
<dbReference type="SUPFAM" id="SSF52540">
    <property type="entry name" value="P-loop containing nucleoside triphosphate hydrolases"/>
    <property type="match status" value="1"/>
</dbReference>
<dbReference type="Pfam" id="PF13424">
    <property type="entry name" value="TPR_12"/>
    <property type="match status" value="1"/>
</dbReference>
<dbReference type="PANTHER" id="PTHR10098:SF106">
    <property type="entry name" value="TETRATRICOPEPTIDE REPEAT PROTEIN 28-LIKE PROTEIN"/>
    <property type="match status" value="1"/>
</dbReference>
<protein>
    <submittedName>
        <fullName evidence="2">Tetratricopeptide repeat protein</fullName>
    </submittedName>
</protein>
<dbReference type="InterPro" id="IPR019734">
    <property type="entry name" value="TPR_rpt"/>
</dbReference>
<accession>A0ABW3M5B5</accession>
<proteinExistence type="predicted"/>
<feature type="repeat" description="TPR" evidence="1">
    <location>
        <begin position="312"/>
        <end position="345"/>
    </location>
</feature>
<dbReference type="SUPFAM" id="SSF48452">
    <property type="entry name" value="TPR-like"/>
    <property type="match status" value="2"/>
</dbReference>
<dbReference type="InterPro" id="IPR027417">
    <property type="entry name" value="P-loop_NTPase"/>
</dbReference>
<dbReference type="Proteomes" id="UP001597045">
    <property type="component" value="Unassembled WGS sequence"/>
</dbReference>
<name>A0ABW3M5B5_9PSEU</name>
<dbReference type="InterPro" id="IPR011990">
    <property type="entry name" value="TPR-like_helical_dom_sf"/>
</dbReference>
<organism evidence="2 3">
    <name type="scientific">Kibdelosporangium lantanae</name>
    <dbReference type="NCBI Taxonomy" id="1497396"/>
    <lineage>
        <taxon>Bacteria</taxon>
        <taxon>Bacillati</taxon>
        <taxon>Actinomycetota</taxon>
        <taxon>Actinomycetes</taxon>
        <taxon>Pseudonocardiales</taxon>
        <taxon>Pseudonocardiaceae</taxon>
        <taxon>Kibdelosporangium</taxon>
    </lineage>
</organism>
<sequence>MAITTRNRLSGLTMHGATFIRLDTLADDDARTLLMRHLPNHAARVESAAMATLVQRCAGLPLALAIVGARTADHPEFPLSHLAHELQEEATGLSAFDAGDASADLRAVLSWSSASLDDDESRAFRLLGTAPVSGIGTAAAACMLSVSADRASQLLRGLEGKNLVRQDKPKRFHMHDLVRQHAGELAAATDSLSTRASALRRLVSFYAHTARSADHLLYPFRFAPNLPGLTPGCQPQHLENEAAALAWFSEEHQQLHAVQRFAAHEGWWDFVWHLAHALDTYQYRMSFLTDNVASSRLGVTATENLATPALQASSLRQLGRAYTRADELAKAQSCLEQALQIEVETGNTIGQAHTHHDLQRVLSFLGDHQAALHHATTALDLYRAVQNPVGQAHALNAMGRQRAQLGQYELAQQCSEAALALHVEHRNHSGHLATLETLGYIAYRSGHRIAALEHYTAALAVAHELHNRFAEAEIAERLAEVHEALGHRDGARQSLEKAYDLYTGQHRARDAERVREQLDHLQERPSADR</sequence>
<evidence type="ECO:0000256" key="1">
    <source>
        <dbReference type="PROSITE-ProRule" id="PRU00339"/>
    </source>
</evidence>
<dbReference type="PROSITE" id="PS50005">
    <property type="entry name" value="TPR"/>
    <property type="match status" value="1"/>
</dbReference>
<evidence type="ECO:0000313" key="2">
    <source>
        <dbReference type="EMBL" id="MFD1045827.1"/>
    </source>
</evidence>
<dbReference type="EMBL" id="JBHTIS010000425">
    <property type="protein sequence ID" value="MFD1045827.1"/>
    <property type="molecule type" value="Genomic_DNA"/>
</dbReference>
<keyword evidence="3" id="KW-1185">Reference proteome</keyword>
<dbReference type="Gene3D" id="1.25.40.10">
    <property type="entry name" value="Tetratricopeptide repeat domain"/>
    <property type="match status" value="1"/>
</dbReference>